<dbReference type="EMBL" id="UYSG01001017">
    <property type="protein sequence ID" value="VDL31681.1"/>
    <property type="molecule type" value="Genomic_DNA"/>
</dbReference>
<dbReference type="WBParaSite" id="HDID_0000339101-mRNA-1">
    <property type="protein sequence ID" value="HDID_0000339101-mRNA-1"/>
    <property type="gene ID" value="HDID_0000339101"/>
</dbReference>
<evidence type="ECO:0000313" key="4">
    <source>
        <dbReference type="WBParaSite" id="HDID_0000339101-mRNA-1"/>
    </source>
</evidence>
<proteinExistence type="predicted"/>
<organism evidence="4">
    <name type="scientific">Hymenolepis diminuta</name>
    <name type="common">Rat tapeworm</name>
    <dbReference type="NCBI Taxonomy" id="6216"/>
    <lineage>
        <taxon>Eukaryota</taxon>
        <taxon>Metazoa</taxon>
        <taxon>Spiralia</taxon>
        <taxon>Lophotrochozoa</taxon>
        <taxon>Platyhelminthes</taxon>
        <taxon>Cestoda</taxon>
        <taxon>Eucestoda</taxon>
        <taxon>Cyclophyllidea</taxon>
        <taxon>Hymenolepididae</taxon>
        <taxon>Hymenolepis</taxon>
    </lineage>
</organism>
<evidence type="ECO:0000259" key="1">
    <source>
        <dbReference type="SMART" id="SM00969"/>
    </source>
</evidence>
<dbReference type="InterPro" id="IPR001496">
    <property type="entry name" value="SOCS_box"/>
</dbReference>
<dbReference type="Proteomes" id="UP000274504">
    <property type="component" value="Unassembled WGS sequence"/>
</dbReference>
<sequence>MTTRSFLDAMRSNDALDSAFQSPLHQAQSLVSKDDYEGLKPLLALPGGEDGGPIKETDFVNPSVNENLLHVSYFYAEFSDYFQFAVRQLAANCVHILVHPPFNWNPDRRNVLESSALDLAMRNRHSYLPVVWSLAFASSEAVPEPSPENFSLTHLLLRPPTTDLSFDQILGLCSMDFSGAEYKKKTLLLLFELIRCMASSMLPENLRSIRPECCLQCKALGETTEALCLENEEHQPFDLPVRYSCWLWHQYKGFPSLLDCCRTTIRQQIVRNLLNTDYAKALKSLHLPSRMIAFLAFRESWPVLDLKHAFDFRRGKKDTPIFRRIYPDVIDVMFEQQDA</sequence>
<dbReference type="OrthoDB" id="6235335at2759"/>
<evidence type="ECO:0000313" key="2">
    <source>
        <dbReference type="EMBL" id="VDL31681.1"/>
    </source>
</evidence>
<dbReference type="SMART" id="SM00969">
    <property type="entry name" value="SOCS_box"/>
    <property type="match status" value="1"/>
</dbReference>
<dbReference type="AlphaFoldDB" id="A0A0R3SF06"/>
<protein>
    <submittedName>
        <fullName evidence="4">SOCS box domain-containing protein</fullName>
    </submittedName>
</protein>
<gene>
    <name evidence="2" type="ORF">HDID_LOCUS3389</name>
</gene>
<name>A0A0R3SF06_HYMDI</name>
<accession>A0A0R3SF06</accession>
<reference evidence="4" key="1">
    <citation type="submission" date="2017-02" db="UniProtKB">
        <authorList>
            <consortium name="WormBaseParasite"/>
        </authorList>
    </citation>
    <scope>IDENTIFICATION</scope>
</reference>
<feature type="domain" description="SOCS box" evidence="1">
    <location>
        <begin position="254"/>
        <end position="298"/>
    </location>
</feature>
<reference evidence="2 3" key="2">
    <citation type="submission" date="2018-11" db="EMBL/GenBank/DDBJ databases">
        <authorList>
            <consortium name="Pathogen Informatics"/>
        </authorList>
    </citation>
    <scope>NUCLEOTIDE SEQUENCE [LARGE SCALE GENOMIC DNA]</scope>
</reference>
<evidence type="ECO:0000313" key="3">
    <source>
        <dbReference type="Proteomes" id="UP000274504"/>
    </source>
</evidence>